<organism evidence="3 4">
    <name type="scientific">Vibrio jasicida</name>
    <dbReference type="NCBI Taxonomy" id="766224"/>
    <lineage>
        <taxon>Bacteria</taxon>
        <taxon>Pseudomonadati</taxon>
        <taxon>Pseudomonadota</taxon>
        <taxon>Gammaproteobacteria</taxon>
        <taxon>Vibrionales</taxon>
        <taxon>Vibrionaceae</taxon>
        <taxon>Vibrio</taxon>
    </lineage>
</organism>
<keyword evidence="1" id="KW-0472">Membrane</keyword>
<keyword evidence="4" id="KW-1185">Reference proteome</keyword>
<evidence type="ECO:0008006" key="5">
    <source>
        <dbReference type="Google" id="ProtNLM"/>
    </source>
</evidence>
<name>A0ABW7J499_9VIBR</name>
<reference evidence="3 4" key="1">
    <citation type="submission" date="2024-10" db="EMBL/GenBank/DDBJ databases">
        <authorList>
            <person name="Yibar A."/>
            <person name="Saticioglu I.B."/>
            <person name="Duman M."/>
            <person name="Ajmi N."/>
            <person name="Gurler F."/>
            <person name="Ay H."/>
            <person name="Onuk E."/>
            <person name="Guler S."/>
            <person name="Romalde J.L."/>
        </authorList>
    </citation>
    <scope>NUCLEOTIDE SEQUENCE [LARGE SCALE GENOMIC DNA]</scope>
    <source>
        <strain evidence="3 4">1-TCBS-A</strain>
    </source>
</reference>
<accession>A0ABW7J499</accession>
<keyword evidence="1" id="KW-1133">Transmembrane helix</keyword>
<dbReference type="RefSeq" id="WP_042605493.1">
    <property type="nucleotide sequence ID" value="NZ_CAKMUE010000016.1"/>
</dbReference>
<gene>
    <name evidence="3" type="ORF">ACGRHZ_07390</name>
</gene>
<evidence type="ECO:0000256" key="1">
    <source>
        <dbReference type="SAM" id="Phobius"/>
    </source>
</evidence>
<evidence type="ECO:0000256" key="2">
    <source>
        <dbReference type="SAM" id="SignalP"/>
    </source>
</evidence>
<sequence>MKYMNQVQSFFTNKYTQAGVAMSLSVPAFAEGNANVEAINGAIDGGKQMVSLTTSGVIGIAALGFGLGMVVAWLRK</sequence>
<keyword evidence="2" id="KW-0732">Signal</keyword>
<dbReference type="Proteomes" id="UP001607221">
    <property type="component" value="Unassembled WGS sequence"/>
</dbReference>
<keyword evidence="1" id="KW-0812">Transmembrane</keyword>
<feature type="signal peptide" evidence="2">
    <location>
        <begin position="1"/>
        <end position="30"/>
    </location>
</feature>
<dbReference type="EMBL" id="JBIHSE010000001">
    <property type="protein sequence ID" value="MFH0271152.1"/>
    <property type="molecule type" value="Genomic_DNA"/>
</dbReference>
<comment type="caution">
    <text evidence="3">The sequence shown here is derived from an EMBL/GenBank/DDBJ whole genome shotgun (WGS) entry which is preliminary data.</text>
</comment>
<feature type="transmembrane region" description="Helical" evidence="1">
    <location>
        <begin position="54"/>
        <end position="74"/>
    </location>
</feature>
<protein>
    <recommendedName>
        <fullName evidence="5">Phage coat protein</fullName>
    </recommendedName>
</protein>
<evidence type="ECO:0000313" key="3">
    <source>
        <dbReference type="EMBL" id="MFH0271152.1"/>
    </source>
</evidence>
<feature type="chain" id="PRO_5046402153" description="Phage coat protein" evidence="2">
    <location>
        <begin position="31"/>
        <end position="76"/>
    </location>
</feature>
<proteinExistence type="predicted"/>
<evidence type="ECO:0000313" key="4">
    <source>
        <dbReference type="Proteomes" id="UP001607221"/>
    </source>
</evidence>